<name>A0A7S9LTE8_9RHOB</name>
<reference evidence="2 3" key="1">
    <citation type="submission" date="2020-11" db="EMBL/GenBank/DDBJ databases">
        <title>Description of Pontivivens ytuae sp. nov. isolated from deep sea sediment of Mariana Trench.</title>
        <authorList>
            <person name="Wang Z."/>
            <person name="Sun Q.-L."/>
            <person name="Xu X.-D."/>
            <person name="Tang Y.-Z."/>
            <person name="Zhang J."/>
        </authorList>
    </citation>
    <scope>NUCLEOTIDE SEQUENCE [LARGE SCALE GENOMIC DNA]</scope>
    <source>
        <strain evidence="2 3">MT2928</strain>
    </source>
</reference>
<keyword evidence="1" id="KW-0472">Membrane</keyword>
<proteinExistence type="predicted"/>
<protein>
    <submittedName>
        <fullName evidence="2">Uncharacterized protein</fullName>
    </submittedName>
</protein>
<feature type="transmembrane region" description="Helical" evidence="1">
    <location>
        <begin position="6"/>
        <end position="26"/>
    </location>
</feature>
<evidence type="ECO:0000256" key="1">
    <source>
        <dbReference type="SAM" id="Phobius"/>
    </source>
</evidence>
<dbReference type="AlphaFoldDB" id="A0A7S9LTE8"/>
<keyword evidence="3" id="KW-1185">Reference proteome</keyword>
<keyword evidence="1" id="KW-1133">Transmembrane helix</keyword>
<gene>
    <name evidence="2" type="ORF">I0K15_04270</name>
</gene>
<accession>A0A7S9LTE8</accession>
<feature type="transmembrane region" description="Helical" evidence="1">
    <location>
        <begin position="63"/>
        <end position="80"/>
    </location>
</feature>
<evidence type="ECO:0000313" key="3">
    <source>
        <dbReference type="Proteomes" id="UP000594800"/>
    </source>
</evidence>
<dbReference type="Proteomes" id="UP000594800">
    <property type="component" value="Chromosome"/>
</dbReference>
<evidence type="ECO:0000313" key="2">
    <source>
        <dbReference type="EMBL" id="QPH54977.1"/>
    </source>
</evidence>
<organism evidence="2 3">
    <name type="scientific">Pontivivens ytuae</name>
    <dbReference type="NCBI Taxonomy" id="2789856"/>
    <lineage>
        <taxon>Bacteria</taxon>
        <taxon>Pseudomonadati</taxon>
        <taxon>Pseudomonadota</taxon>
        <taxon>Alphaproteobacteria</taxon>
        <taxon>Rhodobacterales</taxon>
        <taxon>Paracoccaceae</taxon>
        <taxon>Pontivivens</taxon>
    </lineage>
</organism>
<dbReference type="KEGG" id="poz:I0K15_04270"/>
<keyword evidence="1" id="KW-0812">Transmembrane</keyword>
<dbReference type="EMBL" id="CP064942">
    <property type="protein sequence ID" value="QPH54977.1"/>
    <property type="molecule type" value="Genomic_DNA"/>
</dbReference>
<dbReference type="RefSeq" id="WP_196104177.1">
    <property type="nucleotide sequence ID" value="NZ_CP064942.1"/>
</dbReference>
<sequence>MLLRLTVAILSFALFVWFSPQIYYAYYRLIIPGLPPQWVIGWYPEAGAVVTLLSFTGSTTLSAHAKGVLGWCLVATVLIARRRPRR</sequence>